<dbReference type="InterPro" id="IPR036291">
    <property type="entry name" value="NAD(P)-bd_dom_sf"/>
</dbReference>
<evidence type="ECO:0000256" key="2">
    <source>
        <dbReference type="RuleBase" id="RU000363"/>
    </source>
</evidence>
<dbReference type="EMBL" id="ML145086">
    <property type="protein sequence ID" value="TBU64486.1"/>
    <property type="molecule type" value="Genomic_DNA"/>
</dbReference>
<comment type="similarity">
    <text evidence="1 2">Belongs to the short-chain dehydrogenases/reductases (SDR) family.</text>
</comment>
<dbReference type="AlphaFoldDB" id="A0A4Q9QBF3"/>
<keyword evidence="4" id="KW-1185">Reference proteome</keyword>
<dbReference type="PANTHER" id="PTHR43544">
    <property type="entry name" value="SHORT-CHAIN DEHYDROGENASE/REDUCTASE"/>
    <property type="match status" value="1"/>
</dbReference>
<dbReference type="GO" id="GO:0016491">
    <property type="term" value="F:oxidoreductase activity"/>
    <property type="evidence" value="ECO:0007669"/>
    <property type="project" value="TreeGrafter"/>
</dbReference>
<dbReference type="Gene3D" id="3.40.50.720">
    <property type="entry name" value="NAD(P)-binding Rossmann-like Domain"/>
    <property type="match status" value="1"/>
</dbReference>
<dbReference type="PRINTS" id="PR00080">
    <property type="entry name" value="SDRFAMILY"/>
</dbReference>
<dbReference type="Proteomes" id="UP000292082">
    <property type="component" value="Unassembled WGS sequence"/>
</dbReference>
<dbReference type="STRING" id="114155.A0A4Q9QBF3"/>
<dbReference type="InterPro" id="IPR002347">
    <property type="entry name" value="SDR_fam"/>
</dbReference>
<proteinExistence type="inferred from homology"/>
<dbReference type="SUPFAM" id="SSF51735">
    <property type="entry name" value="NAD(P)-binding Rossmann-fold domains"/>
    <property type="match status" value="1"/>
</dbReference>
<organism evidence="3 4">
    <name type="scientific">Dichomitus squalens</name>
    <dbReference type="NCBI Taxonomy" id="114155"/>
    <lineage>
        <taxon>Eukaryota</taxon>
        <taxon>Fungi</taxon>
        <taxon>Dikarya</taxon>
        <taxon>Basidiomycota</taxon>
        <taxon>Agaricomycotina</taxon>
        <taxon>Agaricomycetes</taxon>
        <taxon>Polyporales</taxon>
        <taxon>Polyporaceae</taxon>
        <taxon>Dichomitus</taxon>
    </lineage>
</organism>
<dbReference type="GO" id="GO:0019748">
    <property type="term" value="P:secondary metabolic process"/>
    <property type="evidence" value="ECO:0007669"/>
    <property type="project" value="TreeGrafter"/>
</dbReference>
<gene>
    <name evidence="3" type="ORF">BD310DRAFT_1034998</name>
</gene>
<name>A0A4Q9QBF3_9APHY</name>
<protein>
    <submittedName>
        <fullName evidence="3">NAD(P)-binding protein</fullName>
    </submittedName>
</protein>
<sequence length="237" mass="25863">MSSASKVVLVTGANQGLGYWALHISALRQPSYTYILCSRDINRGKEAVQRIKDAGVTANVDIAAAVKYVEETYGRLDVLVNNAGILTRTPEDDLPPSAIRATYNDIFNINLTSVAVISTVFQPLLHKSADPKVINVSSGLGSIQNALTEKMNLNVPYGASKIGLNGLTVHMQVAENNRLEAETSAASPISPGKPKIRYYDPEVGAEVIYRLLADDEKTYEGGSYWEFEQGEMRTVPW</sequence>
<dbReference type="Pfam" id="PF00106">
    <property type="entry name" value="adh_short"/>
    <property type="match status" value="1"/>
</dbReference>
<evidence type="ECO:0000313" key="3">
    <source>
        <dbReference type="EMBL" id="TBU64486.1"/>
    </source>
</evidence>
<reference evidence="3 4" key="1">
    <citation type="submission" date="2019-01" db="EMBL/GenBank/DDBJ databases">
        <title>Draft genome sequences of three monokaryotic isolates of the white-rot basidiomycete fungus Dichomitus squalens.</title>
        <authorList>
            <consortium name="DOE Joint Genome Institute"/>
            <person name="Lopez S.C."/>
            <person name="Andreopoulos B."/>
            <person name="Pangilinan J."/>
            <person name="Lipzen A."/>
            <person name="Riley R."/>
            <person name="Ahrendt S."/>
            <person name="Ng V."/>
            <person name="Barry K."/>
            <person name="Daum C."/>
            <person name="Grigoriev I.V."/>
            <person name="Hilden K.S."/>
            <person name="Makela M.R."/>
            <person name="de Vries R.P."/>
        </authorList>
    </citation>
    <scope>NUCLEOTIDE SEQUENCE [LARGE SCALE GENOMIC DNA]</scope>
    <source>
        <strain evidence="3 4">CBS 464.89</strain>
    </source>
</reference>
<evidence type="ECO:0000256" key="1">
    <source>
        <dbReference type="ARBA" id="ARBA00006484"/>
    </source>
</evidence>
<dbReference type="PRINTS" id="PR00081">
    <property type="entry name" value="GDHRDH"/>
</dbReference>
<dbReference type="GO" id="GO:0005737">
    <property type="term" value="C:cytoplasm"/>
    <property type="evidence" value="ECO:0007669"/>
    <property type="project" value="TreeGrafter"/>
</dbReference>
<accession>A0A4Q9QBF3</accession>
<dbReference type="InterPro" id="IPR051468">
    <property type="entry name" value="Fungal_SecMetab_SDRs"/>
</dbReference>
<dbReference type="PANTHER" id="PTHR43544:SF32">
    <property type="entry name" value="CHAIN DEHYDROGENASE, PUTATIVE (AFU_ORTHOLOGUE AFUA_5G01530)-RELATED"/>
    <property type="match status" value="1"/>
</dbReference>
<evidence type="ECO:0000313" key="4">
    <source>
        <dbReference type="Proteomes" id="UP000292082"/>
    </source>
</evidence>